<dbReference type="PANTHER" id="PTHR43673:SF10">
    <property type="entry name" value="NADH DEHYDROGENASE_NAD(P)H NITROREDUCTASE XCC3605-RELATED"/>
    <property type="match status" value="1"/>
</dbReference>
<dbReference type="Pfam" id="PF08241">
    <property type="entry name" value="Methyltransf_11"/>
    <property type="match status" value="1"/>
</dbReference>
<feature type="domain" description="Methyltransferase type 11" evidence="4">
    <location>
        <begin position="272"/>
        <end position="366"/>
    </location>
</feature>
<dbReference type="Proteomes" id="UP000229362">
    <property type="component" value="Unassembled WGS sequence"/>
</dbReference>
<evidence type="ECO:0000256" key="2">
    <source>
        <dbReference type="ARBA" id="ARBA00023002"/>
    </source>
</evidence>
<dbReference type="InterPro" id="IPR029479">
    <property type="entry name" value="Nitroreductase"/>
</dbReference>
<evidence type="ECO:0000313" key="6">
    <source>
        <dbReference type="Proteomes" id="UP000229362"/>
    </source>
</evidence>
<dbReference type="InterPro" id="IPR000415">
    <property type="entry name" value="Nitroreductase-like"/>
</dbReference>
<comment type="similarity">
    <text evidence="1">Belongs to the nitroreductase family.</text>
</comment>
<dbReference type="GO" id="GO:0016491">
    <property type="term" value="F:oxidoreductase activity"/>
    <property type="evidence" value="ECO:0007669"/>
    <property type="project" value="UniProtKB-KW"/>
</dbReference>
<protein>
    <recommendedName>
        <fullName evidence="7">Nitroreductase domain-containing protein</fullName>
    </recommendedName>
</protein>
<dbReference type="InterPro" id="IPR013216">
    <property type="entry name" value="Methyltransf_11"/>
</dbReference>
<reference evidence="6" key="1">
    <citation type="submission" date="2017-09" db="EMBL/GenBank/DDBJ databases">
        <title>Depth-based differentiation of microbial function through sediment-hosted aquifers and enrichment of novel symbionts in the deep terrestrial subsurface.</title>
        <authorList>
            <person name="Probst A.J."/>
            <person name="Ladd B."/>
            <person name="Jarett J.K."/>
            <person name="Geller-Mcgrath D.E."/>
            <person name="Sieber C.M.K."/>
            <person name="Emerson J.B."/>
            <person name="Anantharaman K."/>
            <person name="Thomas B.C."/>
            <person name="Malmstrom R."/>
            <person name="Stieglmeier M."/>
            <person name="Klingl A."/>
            <person name="Woyke T."/>
            <person name="Ryan C.M."/>
            <person name="Banfield J.F."/>
        </authorList>
    </citation>
    <scope>NUCLEOTIDE SEQUENCE [LARGE SCALE GENOMIC DNA]</scope>
</reference>
<dbReference type="SUPFAM" id="SSF53335">
    <property type="entry name" value="S-adenosyl-L-methionine-dependent methyltransferases"/>
    <property type="match status" value="1"/>
</dbReference>
<evidence type="ECO:0000256" key="1">
    <source>
        <dbReference type="ARBA" id="ARBA00007118"/>
    </source>
</evidence>
<dbReference type="Gene3D" id="3.40.50.150">
    <property type="entry name" value="Vaccinia Virus protein VP39"/>
    <property type="match status" value="1"/>
</dbReference>
<dbReference type="EMBL" id="PFBZ01000089">
    <property type="protein sequence ID" value="PIT86627.1"/>
    <property type="molecule type" value="Genomic_DNA"/>
</dbReference>
<comment type="caution">
    <text evidence="5">The sequence shown here is derived from an EMBL/GenBank/DDBJ whole genome shotgun (WGS) entry which is preliminary data.</text>
</comment>
<feature type="domain" description="Nitroreductase" evidence="3">
    <location>
        <begin position="19"/>
        <end position="72"/>
    </location>
</feature>
<dbReference type="GO" id="GO:0008757">
    <property type="term" value="F:S-adenosylmethionine-dependent methyltransferase activity"/>
    <property type="evidence" value="ECO:0007669"/>
    <property type="project" value="InterPro"/>
</dbReference>
<dbReference type="Gene3D" id="3.40.109.10">
    <property type="entry name" value="NADH Oxidase"/>
    <property type="match status" value="1"/>
</dbReference>
<evidence type="ECO:0000313" key="5">
    <source>
        <dbReference type="EMBL" id="PIT86627.1"/>
    </source>
</evidence>
<keyword evidence="2" id="KW-0560">Oxidoreductase</keyword>
<evidence type="ECO:0000259" key="4">
    <source>
        <dbReference type="Pfam" id="PF08241"/>
    </source>
</evidence>
<dbReference type="CDD" id="cd02062">
    <property type="entry name" value="Nitro_FMN_reductase"/>
    <property type="match status" value="1"/>
</dbReference>
<proteinExistence type="inferred from homology"/>
<dbReference type="CDD" id="cd02440">
    <property type="entry name" value="AdoMet_MTases"/>
    <property type="match status" value="1"/>
</dbReference>
<dbReference type="Pfam" id="PF00881">
    <property type="entry name" value="Nitroreductase"/>
    <property type="match status" value="2"/>
</dbReference>
<gene>
    <name evidence="5" type="ORF">COU33_02085</name>
</gene>
<name>A0A2M6W1D5_9BACT</name>
<evidence type="ECO:0008006" key="7">
    <source>
        <dbReference type="Google" id="ProtNLM"/>
    </source>
</evidence>
<dbReference type="InterPro" id="IPR029063">
    <property type="entry name" value="SAM-dependent_MTases_sf"/>
</dbReference>
<feature type="domain" description="Nitroreductase" evidence="3">
    <location>
        <begin position="76"/>
        <end position="156"/>
    </location>
</feature>
<evidence type="ECO:0000259" key="3">
    <source>
        <dbReference type="Pfam" id="PF00881"/>
    </source>
</evidence>
<sequence length="448" mass="50922">MMDISEQQLDPEAVLRLLARRRSVREFQTKTVDRTIIDAIINDAREAPTSCNHQMTHVVAVSDVQTKEALVAIAGANKHIVQAPVVLVLCFQKGWNHNKFAVVQSAAIMGYHMCLSAHLRGLATVWNAGIGNQQKVGELLHIPNQFEIIGIICIGYEKEGTAKKKAARRPLAGIRSWDTFHRPAASIYPLKKAASYPYDAIRIDNNTFSIFSPDVWGWDRIADLRSVAVYSKSPIKGVYLSRRFEKEMDAEVAELMSQHTSGKLLEVMPYGGSYTTKILQALQEDSELHIAELSQNNIDFVEERVQQDGLHTERIQTAVFERGILPYADNFFDTVFLPQVYESIPRRHDFLKEIHRVLKPGGRVVCTIRNMFSWFGVYYLKRERRGQVKNFGPYIPRMPFFSKRAIAHIFHIESDFGFTLLPNLVGKKETGLAKQCSRLYCIVAKKIL</sequence>
<accession>A0A2M6W1D5</accession>
<dbReference type="PANTHER" id="PTHR43673">
    <property type="entry name" value="NAD(P)H NITROREDUCTASE YDGI-RELATED"/>
    <property type="match status" value="1"/>
</dbReference>
<dbReference type="SUPFAM" id="SSF55469">
    <property type="entry name" value="FMN-dependent nitroreductase-like"/>
    <property type="match status" value="1"/>
</dbReference>
<organism evidence="5 6">
    <name type="scientific">Candidatus Magasanikbacteria bacterium CG10_big_fil_rev_8_21_14_0_10_43_6</name>
    <dbReference type="NCBI Taxonomy" id="1974650"/>
    <lineage>
        <taxon>Bacteria</taxon>
        <taxon>Candidatus Magasanikiibacteriota</taxon>
    </lineage>
</organism>
<dbReference type="AlphaFoldDB" id="A0A2M6W1D5"/>